<evidence type="ECO:0000313" key="3">
    <source>
        <dbReference type="EMBL" id="KAK1733831.1"/>
    </source>
</evidence>
<feature type="compositionally biased region" description="Basic residues" evidence="1">
    <location>
        <begin position="26"/>
        <end position="36"/>
    </location>
</feature>
<evidence type="ECO:0000256" key="1">
    <source>
        <dbReference type="SAM" id="MobiDB-lite"/>
    </source>
</evidence>
<keyword evidence="4" id="KW-1185">Reference proteome</keyword>
<reference evidence="3" key="1">
    <citation type="submission" date="2023-06" db="EMBL/GenBank/DDBJ databases">
        <title>Survivors Of The Sea: Transcriptome response of Skeletonema marinoi to long-term dormancy.</title>
        <authorList>
            <person name="Pinder M.I.M."/>
            <person name="Kourtchenko O."/>
            <person name="Robertson E.K."/>
            <person name="Larsson T."/>
            <person name="Maumus F."/>
            <person name="Osuna-Cruz C.M."/>
            <person name="Vancaester E."/>
            <person name="Stenow R."/>
            <person name="Vandepoele K."/>
            <person name="Ploug H."/>
            <person name="Bruchert V."/>
            <person name="Godhe A."/>
            <person name="Topel M."/>
        </authorList>
    </citation>
    <scope>NUCLEOTIDE SEQUENCE</scope>
    <source>
        <strain evidence="3">R05AC</strain>
    </source>
</reference>
<feature type="compositionally biased region" description="Basic and acidic residues" evidence="1">
    <location>
        <begin position="1"/>
        <end position="10"/>
    </location>
</feature>
<evidence type="ECO:0000259" key="2">
    <source>
        <dbReference type="Pfam" id="PF01713"/>
    </source>
</evidence>
<dbReference type="InterPro" id="IPR036063">
    <property type="entry name" value="Smr_dom_sf"/>
</dbReference>
<protein>
    <recommendedName>
        <fullName evidence="2">Smr domain-containing protein</fullName>
    </recommendedName>
</protein>
<feature type="non-terminal residue" evidence="3">
    <location>
        <position position="1"/>
    </location>
</feature>
<proteinExistence type="predicted"/>
<accession>A0AAD8XUZ4</accession>
<dbReference type="SUPFAM" id="SSF160443">
    <property type="entry name" value="SMR domain-like"/>
    <property type="match status" value="1"/>
</dbReference>
<feature type="region of interest" description="Disordered" evidence="1">
    <location>
        <begin position="81"/>
        <end position="106"/>
    </location>
</feature>
<feature type="domain" description="Smr" evidence="2">
    <location>
        <begin position="151"/>
        <end position="216"/>
    </location>
</feature>
<feature type="region of interest" description="Disordered" evidence="1">
    <location>
        <begin position="1"/>
        <end position="49"/>
    </location>
</feature>
<gene>
    <name evidence="3" type="ORF">QTG54_015358</name>
</gene>
<dbReference type="AlphaFoldDB" id="A0AAD8XUZ4"/>
<dbReference type="Proteomes" id="UP001224775">
    <property type="component" value="Unassembled WGS sequence"/>
</dbReference>
<sequence>VDVKLDEAGTTKKSGRSQRSTSAAKGKTKSNSKKKASCQPTYSTIDDEERLRRAHSKMLSRVFDEANPQFKKIRQQLNSLALKQTPPKSKSSSPRARVRESKTDMSDISSFSLDNKAIKTRFNIVAGEVSNLYKSTKPSKKMKAQVESITIDLHGYTKEAVVEKLNASLPSWIDAAMRGDYPFVVPVTIICGAGGQVLSEVVEQWIRDNERVANARRNMFI</sequence>
<dbReference type="Pfam" id="PF01713">
    <property type="entry name" value="Smr"/>
    <property type="match status" value="1"/>
</dbReference>
<organism evidence="3 4">
    <name type="scientific">Skeletonema marinoi</name>
    <dbReference type="NCBI Taxonomy" id="267567"/>
    <lineage>
        <taxon>Eukaryota</taxon>
        <taxon>Sar</taxon>
        <taxon>Stramenopiles</taxon>
        <taxon>Ochrophyta</taxon>
        <taxon>Bacillariophyta</taxon>
        <taxon>Coscinodiscophyceae</taxon>
        <taxon>Thalassiosirophycidae</taxon>
        <taxon>Thalassiosirales</taxon>
        <taxon>Skeletonemataceae</taxon>
        <taxon>Skeletonema</taxon>
        <taxon>Skeletonema marinoi-dohrnii complex</taxon>
    </lineage>
</organism>
<comment type="caution">
    <text evidence="3">The sequence shown here is derived from an EMBL/GenBank/DDBJ whole genome shotgun (WGS) entry which is preliminary data.</text>
</comment>
<dbReference type="Gene3D" id="3.30.1370.110">
    <property type="match status" value="1"/>
</dbReference>
<dbReference type="EMBL" id="JATAAI010000043">
    <property type="protein sequence ID" value="KAK1733831.1"/>
    <property type="molecule type" value="Genomic_DNA"/>
</dbReference>
<evidence type="ECO:0000313" key="4">
    <source>
        <dbReference type="Proteomes" id="UP001224775"/>
    </source>
</evidence>
<dbReference type="InterPro" id="IPR002625">
    <property type="entry name" value="Smr_dom"/>
</dbReference>
<name>A0AAD8XUZ4_9STRA</name>